<feature type="domain" description="AIG1-type G" evidence="11">
    <location>
        <begin position="260"/>
        <end position="472"/>
    </location>
</feature>
<gene>
    <name evidence="12" type="ORF">C0Q70_18074</name>
</gene>
<evidence type="ECO:0000256" key="4">
    <source>
        <dbReference type="ARBA" id="ARBA00022771"/>
    </source>
</evidence>
<dbReference type="CDD" id="cd01852">
    <property type="entry name" value="AIG1"/>
    <property type="match status" value="1"/>
</dbReference>
<evidence type="ECO:0000256" key="6">
    <source>
        <dbReference type="ARBA" id="ARBA00023134"/>
    </source>
</evidence>
<keyword evidence="13" id="KW-1185">Reference proteome</keyword>
<keyword evidence="9" id="KW-1133">Transmembrane helix</keyword>
<proteinExistence type="inferred from homology"/>
<evidence type="ECO:0000256" key="7">
    <source>
        <dbReference type="PROSITE-ProRule" id="PRU00322"/>
    </source>
</evidence>
<feature type="compositionally biased region" description="Basic and acidic residues" evidence="8">
    <location>
        <begin position="211"/>
        <end position="226"/>
    </location>
</feature>
<protein>
    <recommendedName>
        <fullName evidence="14">RanBP2-type domain-containing protein</fullName>
    </recommendedName>
</protein>
<dbReference type="Pfam" id="PF04548">
    <property type="entry name" value="AIG1"/>
    <property type="match status" value="2"/>
</dbReference>
<keyword evidence="4 7" id="KW-0863">Zinc-finger</keyword>
<evidence type="ECO:0000256" key="2">
    <source>
        <dbReference type="ARBA" id="ARBA00022723"/>
    </source>
</evidence>
<evidence type="ECO:0000256" key="9">
    <source>
        <dbReference type="SAM" id="Phobius"/>
    </source>
</evidence>
<dbReference type="EMBL" id="PZQS01000011">
    <property type="protein sequence ID" value="PVD22266.1"/>
    <property type="molecule type" value="Genomic_DNA"/>
</dbReference>
<evidence type="ECO:0000256" key="8">
    <source>
        <dbReference type="SAM" id="MobiDB-lite"/>
    </source>
</evidence>
<evidence type="ECO:0000256" key="5">
    <source>
        <dbReference type="ARBA" id="ARBA00022833"/>
    </source>
</evidence>
<evidence type="ECO:0008006" key="14">
    <source>
        <dbReference type="Google" id="ProtNLM"/>
    </source>
</evidence>
<organism evidence="12 13">
    <name type="scientific">Pomacea canaliculata</name>
    <name type="common">Golden apple snail</name>
    <dbReference type="NCBI Taxonomy" id="400727"/>
    <lineage>
        <taxon>Eukaryota</taxon>
        <taxon>Metazoa</taxon>
        <taxon>Spiralia</taxon>
        <taxon>Lophotrochozoa</taxon>
        <taxon>Mollusca</taxon>
        <taxon>Gastropoda</taxon>
        <taxon>Caenogastropoda</taxon>
        <taxon>Architaenioglossa</taxon>
        <taxon>Ampullarioidea</taxon>
        <taxon>Ampullariidae</taxon>
        <taxon>Pomacea</taxon>
    </lineage>
</organism>
<evidence type="ECO:0000259" key="11">
    <source>
        <dbReference type="PROSITE" id="PS51720"/>
    </source>
</evidence>
<dbReference type="GO" id="GO:0005525">
    <property type="term" value="F:GTP binding"/>
    <property type="evidence" value="ECO:0007669"/>
    <property type="project" value="UniProtKB-KW"/>
</dbReference>
<comment type="similarity">
    <text evidence="1">Belongs to the TRAFAC class TrmE-Era-EngA-EngB-Septin-like GTPase superfamily. AIG1/Toc34/Toc159-like paraseptin GTPase family. IAN subfamily.</text>
</comment>
<dbReference type="InterPro" id="IPR001876">
    <property type="entry name" value="Znf_RanBP2"/>
</dbReference>
<accession>A0A2T7NM86</accession>
<feature type="region of interest" description="Disordered" evidence="8">
    <location>
        <begin position="618"/>
        <end position="651"/>
    </location>
</feature>
<reference evidence="12 13" key="1">
    <citation type="submission" date="2018-04" db="EMBL/GenBank/DDBJ databases">
        <title>The genome of golden apple snail Pomacea canaliculata provides insight into stress tolerance and invasive adaptation.</title>
        <authorList>
            <person name="Liu C."/>
            <person name="Liu B."/>
            <person name="Ren Y."/>
            <person name="Zhang Y."/>
            <person name="Wang H."/>
            <person name="Li S."/>
            <person name="Jiang F."/>
            <person name="Yin L."/>
            <person name="Zhang G."/>
            <person name="Qian W."/>
            <person name="Fan W."/>
        </authorList>
    </citation>
    <scope>NUCLEOTIDE SEQUENCE [LARGE SCALE GENOMIC DNA]</scope>
    <source>
        <strain evidence="12">SZHN2017</strain>
        <tissue evidence="12">Muscle</tissue>
    </source>
</reference>
<feature type="domain" description="RanBP2-type" evidence="10">
    <location>
        <begin position="650"/>
        <end position="682"/>
    </location>
</feature>
<dbReference type="InterPro" id="IPR027417">
    <property type="entry name" value="P-loop_NTPase"/>
</dbReference>
<dbReference type="FunFam" id="3.40.50.300:FF:000840">
    <property type="entry name" value="Immune-associated nucleotide-binding protein 9"/>
    <property type="match status" value="1"/>
</dbReference>
<keyword evidence="9" id="KW-0472">Membrane</keyword>
<dbReference type="InterPro" id="IPR006703">
    <property type="entry name" value="G_AIG1"/>
</dbReference>
<evidence type="ECO:0000256" key="3">
    <source>
        <dbReference type="ARBA" id="ARBA00022741"/>
    </source>
</evidence>
<feature type="compositionally biased region" description="Polar residues" evidence="8">
    <location>
        <begin position="626"/>
        <end position="635"/>
    </location>
</feature>
<feature type="compositionally biased region" description="Basic and acidic residues" evidence="8">
    <location>
        <begin position="189"/>
        <end position="201"/>
    </location>
</feature>
<dbReference type="PANTHER" id="PTHR10903:SF184">
    <property type="entry name" value="GTP-BINDING PROTEIN A"/>
    <property type="match status" value="1"/>
</dbReference>
<keyword evidence="9" id="KW-0812">Transmembrane</keyword>
<evidence type="ECO:0000256" key="1">
    <source>
        <dbReference type="ARBA" id="ARBA00008535"/>
    </source>
</evidence>
<dbReference type="InterPro" id="IPR045058">
    <property type="entry name" value="GIMA/IAN/Toc"/>
</dbReference>
<feature type="domain" description="AIG1-type G" evidence="11">
    <location>
        <begin position="756"/>
        <end position="943"/>
    </location>
</feature>
<dbReference type="InterPro" id="IPR036443">
    <property type="entry name" value="Znf_RanBP2_sf"/>
</dbReference>
<dbReference type="PROSITE" id="PS01358">
    <property type="entry name" value="ZF_RANBP2_1"/>
    <property type="match status" value="2"/>
</dbReference>
<dbReference type="GO" id="GO:0008270">
    <property type="term" value="F:zinc ion binding"/>
    <property type="evidence" value="ECO:0007669"/>
    <property type="project" value="UniProtKB-KW"/>
</dbReference>
<name>A0A2T7NM86_POMCA</name>
<feature type="region of interest" description="Disordered" evidence="8">
    <location>
        <begin position="130"/>
        <end position="159"/>
    </location>
</feature>
<evidence type="ECO:0000313" key="13">
    <source>
        <dbReference type="Proteomes" id="UP000245119"/>
    </source>
</evidence>
<evidence type="ECO:0000313" key="12">
    <source>
        <dbReference type="EMBL" id="PVD22266.1"/>
    </source>
</evidence>
<feature type="region of interest" description="Disordered" evidence="8">
    <location>
        <begin position="172"/>
        <end position="244"/>
    </location>
</feature>
<dbReference type="SUPFAM" id="SSF90209">
    <property type="entry name" value="Ran binding protein zinc finger-like"/>
    <property type="match status" value="1"/>
</dbReference>
<keyword evidence="5" id="KW-0862">Zinc</keyword>
<dbReference type="PANTHER" id="PTHR10903">
    <property type="entry name" value="GTPASE, IMAP FAMILY MEMBER-RELATED"/>
    <property type="match status" value="1"/>
</dbReference>
<keyword evidence="3" id="KW-0547">Nucleotide-binding</keyword>
<dbReference type="AlphaFoldDB" id="A0A2T7NM86"/>
<feature type="transmembrane region" description="Helical" evidence="9">
    <location>
        <begin position="1039"/>
        <end position="1064"/>
    </location>
</feature>
<dbReference type="Proteomes" id="UP000245119">
    <property type="component" value="Linkage Group LG11"/>
</dbReference>
<keyword evidence="2" id="KW-0479">Metal-binding</keyword>
<feature type="region of interest" description="Disordered" evidence="8">
    <location>
        <begin position="1109"/>
        <end position="1133"/>
    </location>
</feature>
<dbReference type="OrthoDB" id="431287at2759"/>
<dbReference type="SMART" id="SM00547">
    <property type="entry name" value="ZnF_RBZ"/>
    <property type="match status" value="4"/>
</dbReference>
<keyword evidence="6" id="KW-0342">GTP-binding</keyword>
<dbReference type="PROSITE" id="PS50199">
    <property type="entry name" value="ZF_RANBP2_2"/>
    <property type="match status" value="1"/>
</dbReference>
<comment type="caution">
    <text evidence="12">The sequence shown here is derived from an EMBL/GenBank/DDBJ whole genome shotgun (WGS) entry which is preliminary data.</text>
</comment>
<dbReference type="SUPFAM" id="SSF52540">
    <property type="entry name" value="P-loop containing nucleoside triphosphate hydrolases"/>
    <property type="match status" value="2"/>
</dbReference>
<evidence type="ECO:0000259" key="10">
    <source>
        <dbReference type="PROSITE" id="PS50199"/>
    </source>
</evidence>
<dbReference type="Gene3D" id="3.40.50.300">
    <property type="entry name" value="P-loop containing nucleotide triphosphate hydrolases"/>
    <property type="match status" value="2"/>
</dbReference>
<dbReference type="PROSITE" id="PS51720">
    <property type="entry name" value="G_AIG1"/>
    <property type="match status" value="2"/>
</dbReference>
<dbReference type="STRING" id="400727.A0A2T7NM86"/>
<sequence length="1217" mass="137021">MCFLSRDTPPDTAWQCGSCRAFSPKDKTHCSRCGLPGAGRFPATDRWRHYEVMAEPRRNDSPWDWSCQRLGLQSDFISDIESSTNLPADDLVEDAGFIKKNSCVWRCMSCDMSLTDSDRVFSVFSCPDCSGDRSPELPPSSKPSPHRTTSRDTASGRLTNWEEISNKEMYCAPFSSVPDRSSQDLYNRGSKEDYEKPEKTENIAPLNCRSSRRESLTKHFDGHSETDSQPGGYQSGLRPLGSAYHRTDVPEDRIRIRFPDTECRLVLLGKTGSGKSATANTIVGFRRFETGRGFRSTTKQCQRFSQRRFGLHVEVVDTPGLFDTDLDNETIIKEIIKCIGVVSPGPHALIMVLRIGIRFTEEEVKCLELLRVIFGSELLKYLVLVFTHGDRLADPEHEGLSENEAVRNMLDNSPDKLKELVKGANNRYIVFNNKGTPQQKANQVKDLLLSVRQVLQFNGGKPYTNCFLEKAEQIIQERETILVSQLPEIPMTRRSNRRNSSKELERKRLARDFVREELVQESPVLKNIKKALHKAFKVFFMNSAPRQGQRCWQDTWECSRCTYQNSIGVKECQICHQQLGLHNKSSWQCTNCTMFSTDPHQCETCGQPRLLETIQTGQKHNDTEEQASNNQTQEAGSKGRFEQSKNSDSSAGAGWYCKKKDCNNFNAVELYRCSKCDAVKPYLTSATPPPVRRPIRIASGEEKNGNMRHMPDANQDSDERTGYQHQAARLDAERWNISSSVDTALTLDETTIDFPDEECRIVLVGKTGSGKSSTANTIVGLERFKVVDTPGLFDTSLDEETVIREIARCVAIVSPGPHALILVLRLGIKFTEEENKVVDRVRDLFGVQLMRYLIIVFTCGDTLAEGDSVDDDELTSLKKMLETSPPKLKQLVESVNDRYVVFNNKGTLEQKSRQVKKLLLTVKKLLSVNGNKPYTTEKLKQVEEIIKKREQEWTQELYGKQFKLRPSDEEFGEGLEGKEIRIWTTAAAGTGFHTRRIYHKHATPGEDNRNTKAYLVDISEAVEFTTGDQPQEIELATQMAYVGIGTIISVGFVFFLIIVSASLLKKRYMMAERMKLPKMCSRFLRKKQKCKGLKGSNRHLPEQLSEVAITGKPSNPTTDTPFEGISQGKLGHGLPDAVTDNNELCHVAEDLTKPTEAPPIPDCTPTSQTNMSGLTQLRDHITNAQGDVQLTITSEVMESTTLRSCSPERSSPSDLMA</sequence>